<dbReference type="SUPFAM" id="SSF48371">
    <property type="entry name" value="ARM repeat"/>
    <property type="match status" value="1"/>
</dbReference>
<evidence type="ECO:0000313" key="2">
    <source>
        <dbReference type="EMBL" id="GAA1609323.1"/>
    </source>
</evidence>
<dbReference type="Gene3D" id="1.25.10.10">
    <property type="entry name" value="Leucine-rich Repeat Variant"/>
    <property type="match status" value="1"/>
</dbReference>
<proteinExistence type="predicted"/>
<dbReference type="InterPro" id="IPR025406">
    <property type="entry name" value="DUF4132"/>
</dbReference>
<accession>A0ABN2EKB8</accession>
<name>A0ABN2EKB8_9ACTN</name>
<dbReference type="Proteomes" id="UP001500190">
    <property type="component" value="Unassembled WGS sequence"/>
</dbReference>
<sequence>MAQGIHGLHDKLVSYVLTGSPPLSALDELAGYMSAWHLAVIGHAYDPAPARDALKHFVNGLSELPIEVLSRWADLLGKVLTGTPEYYPRDMAGQPAWIGALLFQLANASQYENFSHERFEELLVAKGHEPATMLLIAFAIPTGRTGYFPEHRVSAVAHLSGFEDAVRRNLPALRAGLTLEKITHQQSALPLLRHLSAGTLPLLAPELAVVVASPNREVRADAERYLTVAGVTGELRVLAVKGKPEQRLEALKRLWATADEAQRRWAEEAAAADRSASVRALTDAWATPDEEPLKLPDISLRVPVTDELLDVLREVWERDAGPFYPGWNGKGSLSESDLQEVLRTLETGVPGKPSTEDMPHRWVSWCLSQYASRLGPVAATVVMARAGGLIAKHAGLLSEEAASVYNTLFRETGHPTLLEVALILDELGLDGRELVVDRHKRRGYGALAPDWPDEAVAPFVRYALPQYLEMLEITGDFYMDDEMPFRALATLPVLPAEAVEALTRTALGQQKTKRRAAQDALARVDGFEQRAVAALQDKKADVRAVAAQWLQRLAYQPAVPALEAALGKEKNDVTTGALLDALESFGLPVEKYVDRESLRNDAETGLAKGLPKGLEWMRWDQLPEVHWSDNGEVVPPELTKWLIVQAVKNKSPEPNALLRKYCGMFDPVEREELGQHLLEAWMAQDVLRISPEEAHKLALSAAKVQVSYLTRYPQWSAKSPLAGMSLAQVTAHYLPDYSNRPAGSASASKGMLAVAAACAGERAAAPVARYLKEWYGTRAAQGKALIAMLAWIDHPSAIQLMLSVGSRFRTKSFQDEATRQAEALAERKGWTINELADRSVPVAGFDEDGRIELSYGDRVFTAVLQPDLTVALLSPEGKKIKALPAARQSDDADAVKTAKKAFTTVKRELKAVVQLQTDRLYEALCTERTWPLEDWQLYLNGHPIVRRLVQRLAWVADGKTVFRPLDDGTLSDADDNEVELPADAVVRIAHDTLLDEDTVRGWQQHFDDYEVVPLFQQFGKGVFKLPPERAEDPFLRDFEGHLVEAFALRGRCGKLGYTRGTPQDAGWFYEYKKRFPTLGLTVEVGFTGNTLPEENRTVALGALRVLRAAKSDAPGAGVLLGDIPAVLLSEVYNDLRLMASDGSGFDPDWEKKTRI</sequence>
<evidence type="ECO:0000259" key="1">
    <source>
        <dbReference type="Pfam" id="PF13569"/>
    </source>
</evidence>
<keyword evidence="3" id="KW-1185">Reference proteome</keyword>
<dbReference type="EMBL" id="BAAAND010000012">
    <property type="protein sequence ID" value="GAA1609323.1"/>
    <property type="molecule type" value="Genomic_DNA"/>
</dbReference>
<protein>
    <recommendedName>
        <fullName evidence="1">DUF4132 domain-containing protein</fullName>
    </recommendedName>
</protein>
<dbReference type="Pfam" id="PF13569">
    <property type="entry name" value="DUF4132"/>
    <property type="match status" value="1"/>
</dbReference>
<comment type="caution">
    <text evidence="2">The sequence shown here is derived from an EMBL/GenBank/DDBJ whole genome shotgun (WGS) entry which is preliminary data.</text>
</comment>
<dbReference type="InterPro" id="IPR011989">
    <property type="entry name" value="ARM-like"/>
</dbReference>
<dbReference type="InterPro" id="IPR016024">
    <property type="entry name" value="ARM-type_fold"/>
</dbReference>
<gene>
    <name evidence="2" type="ORF">GCM10009742_69900</name>
</gene>
<evidence type="ECO:0000313" key="3">
    <source>
        <dbReference type="Proteomes" id="UP001500190"/>
    </source>
</evidence>
<reference evidence="2 3" key="1">
    <citation type="journal article" date="2019" name="Int. J. Syst. Evol. Microbiol.">
        <title>The Global Catalogue of Microorganisms (GCM) 10K type strain sequencing project: providing services to taxonomists for standard genome sequencing and annotation.</title>
        <authorList>
            <consortium name="The Broad Institute Genomics Platform"/>
            <consortium name="The Broad Institute Genome Sequencing Center for Infectious Disease"/>
            <person name="Wu L."/>
            <person name="Ma J."/>
        </authorList>
    </citation>
    <scope>NUCLEOTIDE SEQUENCE [LARGE SCALE GENOMIC DNA]</scope>
    <source>
        <strain evidence="2 3">JCM 14304</strain>
    </source>
</reference>
<organism evidence="2 3">
    <name type="scientific">Kribbella karoonensis</name>
    <dbReference type="NCBI Taxonomy" id="324851"/>
    <lineage>
        <taxon>Bacteria</taxon>
        <taxon>Bacillati</taxon>
        <taxon>Actinomycetota</taxon>
        <taxon>Actinomycetes</taxon>
        <taxon>Propionibacteriales</taxon>
        <taxon>Kribbellaceae</taxon>
        <taxon>Kribbella</taxon>
    </lineage>
</organism>
<feature type="domain" description="DUF4132" evidence="1">
    <location>
        <begin position="877"/>
        <end position="1057"/>
    </location>
</feature>